<keyword evidence="2" id="KW-0687">Ribonucleoprotein</keyword>
<dbReference type="CDD" id="cd06088">
    <property type="entry name" value="KOW_RPL14"/>
    <property type="match status" value="1"/>
</dbReference>
<dbReference type="NCBIfam" id="NF003320">
    <property type="entry name" value="PRK04333.1"/>
    <property type="match status" value="1"/>
</dbReference>
<dbReference type="GO" id="GO:0003723">
    <property type="term" value="F:RNA binding"/>
    <property type="evidence" value="ECO:0007669"/>
    <property type="project" value="InterPro"/>
</dbReference>
<evidence type="ECO:0000256" key="1">
    <source>
        <dbReference type="ARBA" id="ARBA00022980"/>
    </source>
</evidence>
<dbReference type="AlphaFoldDB" id="A0A833EA31"/>
<dbReference type="GO" id="GO:0022625">
    <property type="term" value="C:cytosolic large ribosomal subunit"/>
    <property type="evidence" value="ECO:0007669"/>
    <property type="project" value="TreeGrafter"/>
</dbReference>
<dbReference type="SUPFAM" id="SSF50104">
    <property type="entry name" value="Translation proteins SH3-like domain"/>
    <property type="match status" value="1"/>
</dbReference>
<dbReference type="InterPro" id="IPR014722">
    <property type="entry name" value="Rib_uL2_dom2"/>
</dbReference>
<organism evidence="3 4">
    <name type="scientific">Caldiarchaeum subterraneum</name>
    <dbReference type="NCBI Taxonomy" id="311458"/>
    <lineage>
        <taxon>Archaea</taxon>
        <taxon>Nitrososphaerota</taxon>
        <taxon>Candidatus Caldarchaeales</taxon>
        <taxon>Candidatus Caldarchaeaceae</taxon>
        <taxon>Candidatus Caldarchaeum</taxon>
    </lineage>
</organism>
<dbReference type="PANTHER" id="PTHR11127">
    <property type="entry name" value="60S RIBOSOMAL PROTEIN L14"/>
    <property type="match status" value="1"/>
</dbReference>
<dbReference type="Gene3D" id="2.30.30.30">
    <property type="match status" value="1"/>
</dbReference>
<evidence type="ECO:0000313" key="4">
    <source>
        <dbReference type="Proteomes" id="UP000608579"/>
    </source>
</evidence>
<evidence type="ECO:0000313" key="3">
    <source>
        <dbReference type="EMBL" id="HIQ30077.1"/>
    </source>
</evidence>
<reference evidence="3" key="1">
    <citation type="journal article" date="2020" name="ISME J.">
        <title>Gammaproteobacteria mediating utilization of methyl-, sulfur- and petroleum organic compounds in deep ocean hydrothermal plumes.</title>
        <authorList>
            <person name="Zhou Z."/>
            <person name="Liu Y."/>
            <person name="Pan J."/>
            <person name="Cron B.R."/>
            <person name="Toner B.M."/>
            <person name="Anantharaman K."/>
            <person name="Breier J.A."/>
            <person name="Dick G.J."/>
            <person name="Li M."/>
        </authorList>
    </citation>
    <scope>NUCLEOTIDE SEQUENCE</scope>
    <source>
        <strain evidence="3">SZUA-1515</strain>
    </source>
</reference>
<dbReference type="GO" id="GO:0003735">
    <property type="term" value="F:structural constituent of ribosome"/>
    <property type="evidence" value="ECO:0007669"/>
    <property type="project" value="InterPro"/>
</dbReference>
<sequence>MLKAMKDLIGRVCVKLAGRDAGGKCVVVGVVDKNMVLVTGPKKLTGVRRRRVNASHLSFTPHKIDIREEASDDEVLKALVEAGLEEYMRRRGEAAWTP</sequence>
<dbReference type="GO" id="GO:0042273">
    <property type="term" value="P:ribosomal large subunit biogenesis"/>
    <property type="evidence" value="ECO:0007669"/>
    <property type="project" value="TreeGrafter"/>
</dbReference>
<evidence type="ECO:0000256" key="2">
    <source>
        <dbReference type="ARBA" id="ARBA00023274"/>
    </source>
</evidence>
<accession>A0A833EA31</accession>
<protein>
    <submittedName>
        <fullName evidence="3">50S ribosomal protein L14e</fullName>
    </submittedName>
</protein>
<dbReference type="InterPro" id="IPR041985">
    <property type="entry name" value="Ribosomal_eL14_KOW"/>
</dbReference>
<name>A0A833EA31_CALS0</name>
<dbReference type="Proteomes" id="UP000608579">
    <property type="component" value="Unassembled WGS sequence"/>
</dbReference>
<comment type="caution">
    <text evidence="3">The sequence shown here is derived from an EMBL/GenBank/DDBJ whole genome shotgun (WGS) entry which is preliminary data.</text>
</comment>
<dbReference type="PANTHER" id="PTHR11127:SF2">
    <property type="entry name" value="LARGE RIBOSOMAL SUBUNIT PROTEIN EL14"/>
    <property type="match status" value="1"/>
</dbReference>
<gene>
    <name evidence="3" type="ORF">EYH45_05890</name>
</gene>
<dbReference type="InterPro" id="IPR008991">
    <property type="entry name" value="Translation_prot_SH3-like_sf"/>
</dbReference>
<dbReference type="InterPro" id="IPR039660">
    <property type="entry name" value="Ribosomal_eL14"/>
</dbReference>
<proteinExistence type="predicted"/>
<keyword evidence="1 3" id="KW-0689">Ribosomal protein</keyword>
<dbReference type="EMBL" id="DQVM01000113">
    <property type="protein sequence ID" value="HIQ30077.1"/>
    <property type="molecule type" value="Genomic_DNA"/>
</dbReference>